<evidence type="ECO:0000313" key="4">
    <source>
        <dbReference type="Proteomes" id="UP000676079"/>
    </source>
</evidence>
<reference evidence="4" key="1">
    <citation type="submission" date="2021-05" db="EMBL/GenBank/DDBJ databases">
        <title>Direct Submission.</title>
        <authorList>
            <person name="Li K."/>
            <person name="Gao J."/>
        </authorList>
    </citation>
    <scope>NUCLEOTIDE SEQUENCE [LARGE SCALE GENOMIC DNA]</scope>
    <source>
        <strain evidence="4">Mg02</strain>
        <plasmid evidence="4">unnamed2</plasmid>
    </source>
</reference>
<keyword evidence="4" id="KW-1185">Reference proteome</keyword>
<organism evidence="3 4">
    <name type="scientific">Nocardiopsis changdeensis</name>
    <dbReference type="NCBI Taxonomy" id="2831969"/>
    <lineage>
        <taxon>Bacteria</taxon>
        <taxon>Bacillati</taxon>
        <taxon>Actinomycetota</taxon>
        <taxon>Actinomycetes</taxon>
        <taxon>Streptosporangiales</taxon>
        <taxon>Nocardiopsidaceae</taxon>
        <taxon>Nocardiopsis</taxon>
    </lineage>
</organism>
<feature type="region of interest" description="Disordered" evidence="1">
    <location>
        <begin position="28"/>
        <end position="66"/>
    </location>
</feature>
<dbReference type="EMBL" id="CP074134">
    <property type="protein sequence ID" value="QUX26343.1"/>
    <property type="molecule type" value="Genomic_DNA"/>
</dbReference>
<gene>
    <name evidence="3" type="ORF">KGD84_32095</name>
</gene>
<dbReference type="RefSeq" id="WP_220566144.1">
    <property type="nucleotide sequence ID" value="NZ_CP074134.1"/>
</dbReference>
<keyword evidence="3" id="KW-0614">Plasmid</keyword>
<dbReference type="InterPro" id="IPR056911">
    <property type="entry name" value="Phage_Znf_bind_put"/>
</dbReference>
<evidence type="ECO:0000259" key="2">
    <source>
        <dbReference type="Pfam" id="PF24623"/>
    </source>
</evidence>
<evidence type="ECO:0000313" key="3">
    <source>
        <dbReference type="EMBL" id="QUX26343.1"/>
    </source>
</evidence>
<accession>A0ABX8BWJ2</accession>
<sequence length="66" mass="7317">MSETEPLTYPLLPLAVACPRCGSGPRQYCTSHGGTRLRRSDVHQDRTRAYRAPLSTARTDDGGQER</sequence>
<dbReference type="Pfam" id="PF24623">
    <property type="entry name" value="Phage_zn_bind_8"/>
    <property type="match status" value="1"/>
</dbReference>
<geneLocation type="plasmid" evidence="3 4">
    <name>unnamed2</name>
</geneLocation>
<name>A0ABX8BWJ2_9ACTN</name>
<dbReference type="Proteomes" id="UP000676079">
    <property type="component" value="Plasmid unnamed2"/>
</dbReference>
<evidence type="ECO:0000256" key="1">
    <source>
        <dbReference type="SAM" id="MobiDB-lite"/>
    </source>
</evidence>
<protein>
    <recommendedName>
        <fullName evidence="2">DNA-binding phage zinc finger domain-containing protein</fullName>
    </recommendedName>
</protein>
<proteinExistence type="predicted"/>
<feature type="domain" description="DNA-binding phage zinc finger" evidence="2">
    <location>
        <begin position="10"/>
        <end position="55"/>
    </location>
</feature>
<feature type="compositionally biased region" description="Basic and acidic residues" evidence="1">
    <location>
        <begin position="38"/>
        <end position="48"/>
    </location>
</feature>